<dbReference type="HOGENOM" id="CLU_024465_0_0_1"/>
<proteinExistence type="predicted"/>
<dbReference type="GO" id="GO:0003735">
    <property type="term" value="F:structural constituent of ribosome"/>
    <property type="evidence" value="ECO:0007669"/>
    <property type="project" value="TreeGrafter"/>
</dbReference>
<dbReference type="GeneID" id="27311069"/>
<evidence type="ECO:0000256" key="1">
    <source>
        <dbReference type="SAM" id="MobiDB-lite"/>
    </source>
</evidence>
<dbReference type="GO" id="GO:0070124">
    <property type="term" value="P:mitochondrial translational initiation"/>
    <property type="evidence" value="ECO:0007669"/>
    <property type="project" value="TreeGrafter"/>
</dbReference>
<name>A0A0D1YYY7_9PEZI</name>
<evidence type="ECO:0000313" key="2">
    <source>
        <dbReference type="EMBL" id="KIW05902.1"/>
    </source>
</evidence>
<dbReference type="STRING" id="253628.A0A0D1YYY7"/>
<gene>
    <name evidence="2" type="ORF">PV09_03096</name>
</gene>
<dbReference type="VEuPathDB" id="FungiDB:PV09_03096"/>
<accession>A0A0D1YYY7</accession>
<organism evidence="2 3">
    <name type="scientific">Verruconis gallopava</name>
    <dbReference type="NCBI Taxonomy" id="253628"/>
    <lineage>
        <taxon>Eukaryota</taxon>
        <taxon>Fungi</taxon>
        <taxon>Dikarya</taxon>
        <taxon>Ascomycota</taxon>
        <taxon>Pezizomycotina</taxon>
        <taxon>Dothideomycetes</taxon>
        <taxon>Pleosporomycetidae</taxon>
        <taxon>Venturiales</taxon>
        <taxon>Sympoventuriaceae</taxon>
        <taxon>Verruconis</taxon>
    </lineage>
</organism>
<dbReference type="OrthoDB" id="3913595at2759"/>
<dbReference type="EMBL" id="KN847536">
    <property type="protein sequence ID" value="KIW05902.1"/>
    <property type="molecule type" value="Genomic_DNA"/>
</dbReference>
<reference evidence="2 3" key="1">
    <citation type="submission" date="2015-01" db="EMBL/GenBank/DDBJ databases">
        <title>The Genome Sequence of Ochroconis gallopava CBS43764.</title>
        <authorList>
            <consortium name="The Broad Institute Genomics Platform"/>
            <person name="Cuomo C."/>
            <person name="de Hoog S."/>
            <person name="Gorbushina A."/>
            <person name="Stielow B."/>
            <person name="Teixiera M."/>
            <person name="Abouelleil A."/>
            <person name="Chapman S.B."/>
            <person name="Priest M."/>
            <person name="Young S.K."/>
            <person name="Wortman J."/>
            <person name="Nusbaum C."/>
            <person name="Birren B."/>
        </authorList>
    </citation>
    <scope>NUCLEOTIDE SEQUENCE [LARGE SCALE GENOMIC DNA]</scope>
    <source>
        <strain evidence="2 3">CBS 43764</strain>
    </source>
</reference>
<dbReference type="InParanoid" id="A0A0D1YYY7"/>
<dbReference type="PANTHER" id="PTHR28058">
    <property type="entry name" value="37S RIBOSOMAL PROTEIN MRP51, MITOCHONDRIAL"/>
    <property type="match status" value="1"/>
</dbReference>
<dbReference type="RefSeq" id="XP_016215771.1">
    <property type="nucleotide sequence ID" value="XM_016356248.1"/>
</dbReference>
<dbReference type="Proteomes" id="UP000053259">
    <property type="component" value="Unassembled WGS sequence"/>
</dbReference>
<dbReference type="Pfam" id="PF11709">
    <property type="entry name" value="Mit_ribos_Mrp51"/>
    <property type="match status" value="2"/>
</dbReference>
<evidence type="ECO:0000313" key="3">
    <source>
        <dbReference type="Proteomes" id="UP000053259"/>
    </source>
</evidence>
<sequence>MSKPTSPTAQLLRNSRLFSLPQALPRPIVEQPVAGGFFRSSDTATTPYPLRQAIITPNSSASRGDWGLKRPLPKRIANRSSEPVHTVVANDTYEGVTEYHSASPHVKTLERFQELNIGMTRQDRKAGIRDVKLSAMESSLDFTDPEIGRDRRWKFENGHVRTMTPAEFDEFLRKKVAGKRDEFMLQLQARVHRQQLVDICEKEKEAMETGSSTETQSLDPDAYAVRKTFMQWVLLMTDAQLTQYLQQLRIILGTGEQRQVGPDGSIPSELADEFLSLAMDPGGQVSEGDLQTLAASTFSAALSHTLKTKWWSRDLEEDSSHQGNLLRQKLANAQTPKSGLPAVGRPAIGRADAQQWLKYLGLAEQHEKEFLRSWITKEWDPKGEILQKSLHQLRNDITLESPLNKHIREFLDMPPTRTSASLATLPDGFPGANYAAENTFSLSTHPTAGLSYLRTNSILHNHPILGPQRSDPPVKARFIANKHDQKGSIAVGVAGFVAEERGEQKPDVVTNGGHKFERQIKNVYVEGDARIHFELGENRDKEAVRVRDGQLDRGAVDWKTAQQELASSHLMSVLKAHGRRKERHDPASPATRISSPARAKPLENQAVDALKTLRSILRNGGQSES</sequence>
<dbReference type="InterPro" id="IPR016712">
    <property type="entry name" value="Rbsml_bS1m-like"/>
</dbReference>
<keyword evidence="3" id="KW-1185">Reference proteome</keyword>
<dbReference type="GO" id="GO:0005763">
    <property type="term" value="C:mitochondrial small ribosomal subunit"/>
    <property type="evidence" value="ECO:0007669"/>
    <property type="project" value="TreeGrafter"/>
</dbReference>
<protein>
    <submittedName>
        <fullName evidence="2">Uncharacterized protein</fullName>
    </submittedName>
</protein>
<feature type="region of interest" description="Disordered" evidence="1">
    <location>
        <begin position="574"/>
        <end position="602"/>
    </location>
</feature>
<dbReference type="AlphaFoldDB" id="A0A0D1YYY7"/>
<dbReference type="PANTHER" id="PTHR28058:SF1">
    <property type="entry name" value="SMALL RIBOSOMAL SUBUNIT PROTEIN BS1M"/>
    <property type="match status" value="1"/>
</dbReference>